<keyword evidence="5 7" id="KW-1133">Transmembrane helix</keyword>
<evidence type="ECO:0000256" key="6">
    <source>
        <dbReference type="ARBA" id="ARBA00023136"/>
    </source>
</evidence>
<comment type="subcellular location">
    <subcellularLocation>
        <location evidence="1">Cell membrane</location>
        <topology evidence="1">Multi-pass membrane protein</topology>
    </subcellularLocation>
</comment>
<evidence type="ECO:0000256" key="2">
    <source>
        <dbReference type="ARBA" id="ARBA00022448"/>
    </source>
</evidence>
<accession>H0EC58</accession>
<dbReference type="GO" id="GO:0022857">
    <property type="term" value="F:transmembrane transporter activity"/>
    <property type="evidence" value="ECO:0007669"/>
    <property type="project" value="InterPro"/>
</dbReference>
<evidence type="ECO:0000256" key="7">
    <source>
        <dbReference type="SAM" id="Phobius"/>
    </source>
</evidence>
<organism evidence="9 10">
    <name type="scientific">Patulibacter medicamentivorans</name>
    <dbReference type="NCBI Taxonomy" id="1097667"/>
    <lineage>
        <taxon>Bacteria</taxon>
        <taxon>Bacillati</taxon>
        <taxon>Actinomycetota</taxon>
        <taxon>Thermoleophilia</taxon>
        <taxon>Solirubrobacterales</taxon>
        <taxon>Patulibacteraceae</taxon>
        <taxon>Patulibacter</taxon>
    </lineage>
</organism>
<protein>
    <submittedName>
        <fullName evidence="9">Major facilitator superfamily</fullName>
    </submittedName>
</protein>
<proteinExistence type="predicted"/>
<dbReference type="RefSeq" id="WP_007579632.1">
    <property type="nucleotide sequence ID" value="NZ_AGUD01000346.1"/>
</dbReference>
<dbReference type="Pfam" id="PF07690">
    <property type="entry name" value="MFS_1"/>
    <property type="match status" value="1"/>
</dbReference>
<feature type="transmembrane region" description="Helical" evidence="7">
    <location>
        <begin position="381"/>
        <end position="398"/>
    </location>
</feature>
<dbReference type="PROSITE" id="PS00216">
    <property type="entry name" value="SUGAR_TRANSPORT_1"/>
    <property type="match status" value="1"/>
</dbReference>
<gene>
    <name evidence="9" type="ORF">PAI11_44360</name>
</gene>
<dbReference type="PANTHER" id="PTHR23517:SF13">
    <property type="entry name" value="MAJOR FACILITATOR SUPERFAMILY MFS_1"/>
    <property type="match status" value="1"/>
</dbReference>
<dbReference type="Gene3D" id="1.20.1250.20">
    <property type="entry name" value="MFS general substrate transporter like domains"/>
    <property type="match status" value="1"/>
</dbReference>
<comment type="caution">
    <text evidence="9">The sequence shown here is derived from an EMBL/GenBank/DDBJ whole genome shotgun (WGS) entry which is preliminary data.</text>
</comment>
<feature type="transmembrane region" description="Helical" evidence="7">
    <location>
        <begin position="289"/>
        <end position="307"/>
    </location>
</feature>
<sequence length="423" mass="43469">MPRSSAPSTAGARRTLGPRTAYLLMAAVIGLALFASATPSPLYEVYREQWHFSPFVLTLVYAVYAFGVLTTLLLVGRISDEVGRRPVLLAAITTLLVATGLFAVADSLGVLFVARGLQGLATGAALGAASAALLDLHPQRDAHGAGLANGVASSGGLGLGAFVASLLVQYGPAPQRTPYLLLLALFAIVLAGVSAMPEPVAERRRLRLRPQAPRVPQAIRRPFLLAGLGVLSSWSIGGLFLSLGPELSGQLLDTRSHLAGGVATFALAGSGALSQLVFHRVAPWRSTSVGSLALAGGMALIVLSLSAQSAVLFLAATAITGMGFGVAFLGGLRSLTAVVPDHHRAEVMSAFYVVAYASLSLPALAAGLVVDSLGLEPTFRIFGALVVVVALVVAAEAWRTRPATAGRRVEAAHERPAAAGDPA</sequence>
<dbReference type="InterPro" id="IPR050171">
    <property type="entry name" value="MFS_Transporters"/>
</dbReference>
<dbReference type="Proteomes" id="UP000005143">
    <property type="component" value="Unassembled WGS sequence"/>
</dbReference>
<feature type="transmembrane region" description="Helical" evidence="7">
    <location>
        <begin position="87"/>
        <end position="105"/>
    </location>
</feature>
<reference evidence="9 10" key="1">
    <citation type="journal article" date="2013" name="Biodegradation">
        <title>Quantitative proteomic analysis of ibuprofen-degrading Patulibacter sp. strain I11.</title>
        <authorList>
            <person name="Almeida B."/>
            <person name="Kjeldal H."/>
            <person name="Lolas I."/>
            <person name="Knudsen A.D."/>
            <person name="Carvalho G."/>
            <person name="Nielsen K.L."/>
            <person name="Barreto Crespo M.T."/>
            <person name="Stensballe A."/>
            <person name="Nielsen J.L."/>
        </authorList>
    </citation>
    <scope>NUCLEOTIDE SEQUENCE [LARGE SCALE GENOMIC DNA]</scope>
    <source>
        <strain evidence="9 10">I11</strain>
    </source>
</reference>
<feature type="transmembrane region" description="Helical" evidence="7">
    <location>
        <begin position="55"/>
        <end position="75"/>
    </location>
</feature>
<keyword evidence="6 7" id="KW-0472">Membrane</keyword>
<dbReference type="PROSITE" id="PS50850">
    <property type="entry name" value="MFS"/>
    <property type="match status" value="1"/>
</dbReference>
<keyword evidence="10" id="KW-1185">Reference proteome</keyword>
<evidence type="ECO:0000259" key="8">
    <source>
        <dbReference type="PROSITE" id="PS50850"/>
    </source>
</evidence>
<evidence type="ECO:0000256" key="4">
    <source>
        <dbReference type="ARBA" id="ARBA00022692"/>
    </source>
</evidence>
<keyword evidence="4 7" id="KW-0812">Transmembrane</keyword>
<dbReference type="InterPro" id="IPR005829">
    <property type="entry name" value="Sugar_transporter_CS"/>
</dbReference>
<feature type="transmembrane region" description="Helical" evidence="7">
    <location>
        <begin position="222"/>
        <end position="244"/>
    </location>
</feature>
<dbReference type="AlphaFoldDB" id="H0EC58"/>
<feature type="transmembrane region" description="Helical" evidence="7">
    <location>
        <begin position="117"/>
        <end position="134"/>
    </location>
</feature>
<feature type="domain" description="Major facilitator superfamily (MFS) profile" evidence="8">
    <location>
        <begin position="21"/>
        <end position="401"/>
    </location>
</feature>
<dbReference type="InterPro" id="IPR036259">
    <property type="entry name" value="MFS_trans_sf"/>
</dbReference>
<feature type="transmembrane region" description="Helical" evidence="7">
    <location>
        <begin position="256"/>
        <end position="277"/>
    </location>
</feature>
<dbReference type="InterPro" id="IPR011701">
    <property type="entry name" value="MFS"/>
</dbReference>
<name>H0EC58_9ACTN</name>
<dbReference type="InterPro" id="IPR020846">
    <property type="entry name" value="MFS_dom"/>
</dbReference>
<dbReference type="PANTHER" id="PTHR23517">
    <property type="entry name" value="RESISTANCE PROTEIN MDTM, PUTATIVE-RELATED-RELATED"/>
    <property type="match status" value="1"/>
</dbReference>
<evidence type="ECO:0000256" key="3">
    <source>
        <dbReference type="ARBA" id="ARBA00022475"/>
    </source>
</evidence>
<feature type="transmembrane region" description="Helical" evidence="7">
    <location>
        <begin position="179"/>
        <end position="201"/>
    </location>
</feature>
<keyword evidence="2" id="KW-0813">Transport</keyword>
<dbReference type="SUPFAM" id="SSF103473">
    <property type="entry name" value="MFS general substrate transporter"/>
    <property type="match status" value="1"/>
</dbReference>
<feature type="transmembrane region" description="Helical" evidence="7">
    <location>
        <begin position="313"/>
        <end position="335"/>
    </location>
</feature>
<dbReference type="GO" id="GO:0005886">
    <property type="term" value="C:plasma membrane"/>
    <property type="evidence" value="ECO:0007669"/>
    <property type="project" value="UniProtKB-SubCell"/>
</dbReference>
<keyword evidence="3" id="KW-1003">Cell membrane</keyword>
<dbReference type="OrthoDB" id="3177957at2"/>
<evidence type="ECO:0000313" key="9">
    <source>
        <dbReference type="EMBL" id="EHN08730.1"/>
    </source>
</evidence>
<dbReference type="EMBL" id="AGUD01000346">
    <property type="protein sequence ID" value="EHN08730.1"/>
    <property type="molecule type" value="Genomic_DNA"/>
</dbReference>
<evidence type="ECO:0000256" key="1">
    <source>
        <dbReference type="ARBA" id="ARBA00004651"/>
    </source>
</evidence>
<feature type="transmembrane region" description="Helical" evidence="7">
    <location>
        <begin position="347"/>
        <end position="369"/>
    </location>
</feature>
<feature type="transmembrane region" description="Helical" evidence="7">
    <location>
        <begin position="146"/>
        <end position="167"/>
    </location>
</feature>
<evidence type="ECO:0000256" key="5">
    <source>
        <dbReference type="ARBA" id="ARBA00022989"/>
    </source>
</evidence>
<evidence type="ECO:0000313" key="10">
    <source>
        <dbReference type="Proteomes" id="UP000005143"/>
    </source>
</evidence>
<feature type="transmembrane region" description="Helical" evidence="7">
    <location>
        <begin position="21"/>
        <end position="43"/>
    </location>
</feature>